<dbReference type="Pfam" id="PF13649">
    <property type="entry name" value="Methyltransf_25"/>
    <property type="match status" value="1"/>
</dbReference>
<dbReference type="GO" id="GO:0008168">
    <property type="term" value="F:methyltransferase activity"/>
    <property type="evidence" value="ECO:0007669"/>
    <property type="project" value="UniProtKB-KW"/>
</dbReference>
<evidence type="ECO:0000313" key="2">
    <source>
        <dbReference type="EMBL" id="MCL7749398.1"/>
    </source>
</evidence>
<dbReference type="PANTHER" id="PTHR44068:SF11">
    <property type="entry name" value="GERANYL DIPHOSPHATE 2-C-METHYLTRANSFERASE"/>
    <property type="match status" value="1"/>
</dbReference>
<organism evidence="2 3">
    <name type="scientific">Halalkalibacter alkaliphilus</name>
    <dbReference type="NCBI Taxonomy" id="2917993"/>
    <lineage>
        <taxon>Bacteria</taxon>
        <taxon>Bacillati</taxon>
        <taxon>Bacillota</taxon>
        <taxon>Bacilli</taxon>
        <taxon>Bacillales</taxon>
        <taxon>Bacillaceae</taxon>
        <taxon>Halalkalibacter</taxon>
    </lineage>
</organism>
<dbReference type="SUPFAM" id="SSF53335">
    <property type="entry name" value="S-adenosyl-L-methionine-dependent methyltransferases"/>
    <property type="match status" value="1"/>
</dbReference>
<evidence type="ECO:0000259" key="1">
    <source>
        <dbReference type="Pfam" id="PF13649"/>
    </source>
</evidence>
<evidence type="ECO:0000313" key="3">
    <source>
        <dbReference type="Proteomes" id="UP001139150"/>
    </source>
</evidence>
<dbReference type="CDD" id="cd02440">
    <property type="entry name" value="AdoMet_MTases"/>
    <property type="match status" value="1"/>
</dbReference>
<dbReference type="RefSeq" id="WP_250098259.1">
    <property type="nucleotide sequence ID" value="NZ_JAKRYL010000028.1"/>
</dbReference>
<dbReference type="InterPro" id="IPR029063">
    <property type="entry name" value="SAM-dependent_MTases_sf"/>
</dbReference>
<proteinExistence type="predicted"/>
<protein>
    <submittedName>
        <fullName evidence="2">Methyltransferase domain-containing protein</fullName>
    </submittedName>
</protein>
<feature type="domain" description="Methyltransferase" evidence="1">
    <location>
        <begin position="41"/>
        <end position="133"/>
    </location>
</feature>
<dbReference type="Proteomes" id="UP001139150">
    <property type="component" value="Unassembled WGS sequence"/>
</dbReference>
<dbReference type="InterPro" id="IPR050447">
    <property type="entry name" value="Erg6_SMT_methyltransf"/>
</dbReference>
<dbReference type="EMBL" id="JAKRYL010000028">
    <property type="protein sequence ID" value="MCL7749398.1"/>
    <property type="molecule type" value="Genomic_DNA"/>
</dbReference>
<dbReference type="AlphaFoldDB" id="A0A9X2CW67"/>
<keyword evidence="2" id="KW-0808">Transferase</keyword>
<gene>
    <name evidence="2" type="ORF">MF646_19960</name>
</gene>
<keyword evidence="2" id="KW-0489">Methyltransferase</keyword>
<dbReference type="InterPro" id="IPR041698">
    <property type="entry name" value="Methyltransf_25"/>
</dbReference>
<dbReference type="GO" id="GO:0032259">
    <property type="term" value="P:methylation"/>
    <property type="evidence" value="ECO:0007669"/>
    <property type="project" value="UniProtKB-KW"/>
</dbReference>
<name>A0A9X2CW67_9BACI</name>
<accession>A0A9X2CW67</accession>
<dbReference type="PANTHER" id="PTHR44068">
    <property type="entry name" value="ZGC:194242"/>
    <property type="match status" value="1"/>
</dbReference>
<dbReference type="Gene3D" id="3.40.50.150">
    <property type="entry name" value="Vaccinia Virus protein VP39"/>
    <property type="match status" value="1"/>
</dbReference>
<keyword evidence="3" id="KW-1185">Reference proteome</keyword>
<reference evidence="2" key="1">
    <citation type="submission" date="2022-02" db="EMBL/GenBank/DDBJ databases">
        <title>Halalkalibacter sp. nov. isolated from Lonar Lake, India.</title>
        <authorList>
            <person name="Joshi A."/>
            <person name="Thite S."/>
            <person name="Lodha T."/>
        </authorList>
    </citation>
    <scope>NUCLEOTIDE SEQUENCE</scope>
    <source>
        <strain evidence="2">MEB205</strain>
    </source>
</reference>
<comment type="caution">
    <text evidence="2">The sequence shown here is derived from an EMBL/GenBank/DDBJ whole genome shotgun (WGS) entry which is preliminary data.</text>
</comment>
<sequence>MDDYSYVDFLCEIGIGSAHPGGVDRTKYIFQKELVKKEMKVLDVGCGTGDTALFLREAFHCKVDTIENHSRMIETIQKKCKEVGTTINVVEGSVEQMPFSNNTYDYIICESVLAFVDANQALEECYRVLKDKGILILNEMSLVQSLNENELNRFKGFYQLQECNTENQWKEKLEQTGFTKIDSLLNSTTIESQPIEISLSPNIDPKLLDMLDEHQRLQQELDGKVGSIVLRCQK</sequence>